<evidence type="ECO:0000256" key="3">
    <source>
        <dbReference type="ARBA" id="ARBA00022692"/>
    </source>
</evidence>
<accession>A0A1Y1W2A9</accession>
<feature type="region of interest" description="Disordered" evidence="6">
    <location>
        <begin position="205"/>
        <end position="226"/>
    </location>
</feature>
<name>A0A1Y1W2A9_9FUNG</name>
<evidence type="ECO:0000256" key="7">
    <source>
        <dbReference type="SAM" id="Phobius"/>
    </source>
</evidence>
<feature type="domain" description="ABC transporter family G" evidence="10">
    <location>
        <begin position="106"/>
        <end position="185"/>
    </location>
</feature>
<dbReference type="Proteomes" id="UP000193922">
    <property type="component" value="Unassembled WGS sequence"/>
</dbReference>
<feature type="transmembrane region" description="Helical" evidence="7">
    <location>
        <begin position="357"/>
        <end position="376"/>
    </location>
</feature>
<evidence type="ECO:0000256" key="4">
    <source>
        <dbReference type="ARBA" id="ARBA00022989"/>
    </source>
</evidence>
<dbReference type="PANTHER" id="PTHR48041">
    <property type="entry name" value="ABC TRANSPORTER G FAMILY MEMBER 28"/>
    <property type="match status" value="1"/>
</dbReference>
<feature type="transmembrane region" description="Helical" evidence="7">
    <location>
        <begin position="388"/>
        <end position="407"/>
    </location>
</feature>
<feature type="transmembrane region" description="Helical" evidence="7">
    <location>
        <begin position="428"/>
        <end position="446"/>
    </location>
</feature>
<dbReference type="OrthoDB" id="66620at2759"/>
<evidence type="ECO:0000259" key="9">
    <source>
        <dbReference type="Pfam" id="PF01061"/>
    </source>
</evidence>
<dbReference type="Pfam" id="PF01061">
    <property type="entry name" value="ABC2_membrane"/>
    <property type="match status" value="1"/>
</dbReference>
<evidence type="ECO:0000259" key="8">
    <source>
        <dbReference type="Pfam" id="PF00005"/>
    </source>
</evidence>
<keyword evidence="3 7" id="KW-0812">Transmembrane</keyword>
<dbReference type="STRING" id="61395.A0A1Y1W2A9"/>
<evidence type="ECO:0000256" key="1">
    <source>
        <dbReference type="ARBA" id="ARBA00004141"/>
    </source>
</evidence>
<dbReference type="Gene3D" id="3.40.50.300">
    <property type="entry name" value="P-loop containing nucleotide triphosphate hydrolases"/>
    <property type="match status" value="1"/>
</dbReference>
<dbReference type="InterPro" id="IPR027417">
    <property type="entry name" value="P-loop_NTPase"/>
</dbReference>
<dbReference type="InterPro" id="IPR003439">
    <property type="entry name" value="ABC_transporter-like_ATP-bd"/>
</dbReference>
<feature type="domain" description="ABC-2 type transporter transmembrane" evidence="9">
    <location>
        <begin position="336"/>
        <end position="458"/>
    </location>
</feature>
<keyword evidence="2" id="KW-0813">Transport</keyword>
<dbReference type="AlphaFoldDB" id="A0A1Y1W2A9"/>
<proteinExistence type="predicted"/>
<dbReference type="GeneID" id="63804915"/>
<evidence type="ECO:0000313" key="11">
    <source>
        <dbReference type="EMBL" id="ORX67562.1"/>
    </source>
</evidence>
<comment type="subcellular location">
    <subcellularLocation>
        <location evidence="1">Membrane</location>
        <topology evidence="1">Multi-pass membrane protein</topology>
    </subcellularLocation>
</comment>
<evidence type="ECO:0000259" key="10">
    <source>
        <dbReference type="Pfam" id="PF19055"/>
    </source>
</evidence>
<dbReference type="InterPro" id="IPR013525">
    <property type="entry name" value="ABC2_TM"/>
</dbReference>
<feature type="transmembrane region" description="Helical" evidence="7">
    <location>
        <begin position="466"/>
        <end position="487"/>
    </location>
</feature>
<evidence type="ECO:0000256" key="2">
    <source>
        <dbReference type="ARBA" id="ARBA00022448"/>
    </source>
</evidence>
<dbReference type="GO" id="GO:0016887">
    <property type="term" value="F:ATP hydrolysis activity"/>
    <property type="evidence" value="ECO:0007669"/>
    <property type="project" value="InterPro"/>
</dbReference>
<dbReference type="EMBL" id="MCFD01000012">
    <property type="protein sequence ID" value="ORX67562.1"/>
    <property type="molecule type" value="Genomic_DNA"/>
</dbReference>
<gene>
    <name evidence="11" type="ORF">DL89DRAFT_269361</name>
</gene>
<dbReference type="Pfam" id="PF00005">
    <property type="entry name" value="ABC_tran"/>
    <property type="match status" value="1"/>
</dbReference>
<dbReference type="SUPFAM" id="SSF52540">
    <property type="entry name" value="P-loop containing nucleoside triphosphate hydrolases"/>
    <property type="match status" value="1"/>
</dbReference>
<evidence type="ECO:0008006" key="13">
    <source>
        <dbReference type="Google" id="ProtNLM"/>
    </source>
</evidence>
<dbReference type="GO" id="GO:0005524">
    <property type="term" value="F:ATP binding"/>
    <property type="evidence" value="ECO:0007669"/>
    <property type="project" value="InterPro"/>
</dbReference>
<reference evidence="11 12" key="1">
    <citation type="submission" date="2016-07" db="EMBL/GenBank/DDBJ databases">
        <title>Pervasive Adenine N6-methylation of Active Genes in Fungi.</title>
        <authorList>
            <consortium name="DOE Joint Genome Institute"/>
            <person name="Mondo S.J."/>
            <person name="Dannebaum R.O."/>
            <person name="Kuo R.C."/>
            <person name="Labutti K."/>
            <person name="Haridas S."/>
            <person name="Kuo A."/>
            <person name="Salamov A."/>
            <person name="Ahrendt S.R."/>
            <person name="Lipzen A."/>
            <person name="Sullivan W."/>
            <person name="Andreopoulos W.B."/>
            <person name="Clum A."/>
            <person name="Lindquist E."/>
            <person name="Daum C."/>
            <person name="Ramamoorthy G.K."/>
            <person name="Gryganskyi A."/>
            <person name="Culley D."/>
            <person name="Magnuson J.K."/>
            <person name="James T.Y."/>
            <person name="O'Malley M.A."/>
            <person name="Stajich J.E."/>
            <person name="Spatafora J.W."/>
            <person name="Visel A."/>
            <person name="Grigoriev I.V."/>
        </authorList>
    </citation>
    <scope>NUCLEOTIDE SEQUENCE [LARGE SCALE GENOMIC DNA]</scope>
    <source>
        <strain evidence="11 12">ATCC 12442</strain>
    </source>
</reference>
<comment type="caution">
    <text evidence="11">The sequence shown here is derived from an EMBL/GenBank/DDBJ whole genome shotgun (WGS) entry which is preliminary data.</text>
</comment>
<dbReference type="InterPro" id="IPR043926">
    <property type="entry name" value="ABCG_dom"/>
</dbReference>
<dbReference type="GO" id="GO:0016020">
    <property type="term" value="C:membrane"/>
    <property type="evidence" value="ECO:0007669"/>
    <property type="project" value="UniProtKB-SubCell"/>
</dbReference>
<dbReference type="Pfam" id="PF19055">
    <property type="entry name" value="ABC2_membrane_7"/>
    <property type="match status" value="1"/>
</dbReference>
<dbReference type="PANTHER" id="PTHR48041:SF2">
    <property type="entry name" value="ATP-DEPENDENT PERMEASE-RELATED"/>
    <property type="match status" value="1"/>
</dbReference>
<dbReference type="RefSeq" id="XP_040741449.1">
    <property type="nucleotide sequence ID" value="XM_040888267.1"/>
</dbReference>
<keyword evidence="12" id="KW-1185">Reference proteome</keyword>
<evidence type="ECO:0000256" key="6">
    <source>
        <dbReference type="SAM" id="MobiDB-lite"/>
    </source>
</evidence>
<dbReference type="InterPro" id="IPR050352">
    <property type="entry name" value="ABCG_transporters"/>
</dbReference>
<feature type="domain" description="ABC transporter" evidence="8">
    <location>
        <begin position="3"/>
        <end position="76"/>
    </location>
</feature>
<keyword evidence="5 7" id="KW-0472">Membrane</keyword>
<evidence type="ECO:0000256" key="5">
    <source>
        <dbReference type="ARBA" id="ARBA00023136"/>
    </source>
</evidence>
<keyword evidence="4 7" id="KW-1133">Transmembrane helix</keyword>
<protein>
    <recommendedName>
        <fullName evidence="13">ABC transporter domain-containing protein</fullName>
    </recommendedName>
</protein>
<organism evidence="11 12">
    <name type="scientific">Linderina pennispora</name>
    <dbReference type="NCBI Taxonomy" id="61395"/>
    <lineage>
        <taxon>Eukaryota</taxon>
        <taxon>Fungi</taxon>
        <taxon>Fungi incertae sedis</taxon>
        <taxon>Zoopagomycota</taxon>
        <taxon>Kickxellomycotina</taxon>
        <taxon>Kickxellomycetes</taxon>
        <taxon>Kickxellales</taxon>
        <taxon>Kickxellaceae</taxon>
        <taxon>Linderina</taxon>
    </lineage>
</organism>
<sequence length="560" mass="62558">MSGYVDQQDLHVSTATVHEAVMTSALLRLPRSMSLRDSRIGKSGARGISGGEMRRVSIACELVTSPSIIFLDEPTSGLDAYNAYVVMDTLSQLARRYGRTVICTIHQPRTDIFSMFDRLIILAAGQMCYSGPANTMVQYLESIGHPVPEGYNIADFSIDLVQQATVSGKKKEGKEQIAITAELKPVKLVDDEVDSEYDEWSKLAKDSPELLPSPAEDSQPAPKFLSKSNRQGSQFLVYDIEVSLERLVENFTESKQYIEMTDDLNTVTGAEWTPSEFKTASSTYGGTPYTRPVTPYQQVAVILINLRDLAYLFYRRLRGERISDTFNDKHRPTVYEQFKVLSARIFNHLYRDPTLMLANYALSVFIGLMCGVLFYQLDNSIQGMQNRLGLLMFILAFYGFGCTTSLLRANAYYDPLAYFMAKVTFDLIPLRVVPPLLLTLIAYPMTGLSATASQMFFIGLLAEELVVSNFIASIMLLFSLLFGGLILNKDSMPAIIQPLCHVSSFNLAYEAMAISELRFATVEEVRFGLEIQVPSAALLSSFGFDVLAFWPDIGILLERR</sequence>
<dbReference type="GO" id="GO:0140359">
    <property type="term" value="F:ABC-type transporter activity"/>
    <property type="evidence" value="ECO:0007669"/>
    <property type="project" value="InterPro"/>
</dbReference>
<evidence type="ECO:0000313" key="12">
    <source>
        <dbReference type="Proteomes" id="UP000193922"/>
    </source>
</evidence>